<gene>
    <name evidence="1" type="ORF">P280DRAFT_384817</name>
</gene>
<dbReference type="Proteomes" id="UP000799753">
    <property type="component" value="Unassembled WGS sequence"/>
</dbReference>
<evidence type="ECO:0000313" key="2">
    <source>
        <dbReference type="Proteomes" id="UP000799753"/>
    </source>
</evidence>
<organism evidence="1 2">
    <name type="scientific">Massarina eburnea CBS 473.64</name>
    <dbReference type="NCBI Taxonomy" id="1395130"/>
    <lineage>
        <taxon>Eukaryota</taxon>
        <taxon>Fungi</taxon>
        <taxon>Dikarya</taxon>
        <taxon>Ascomycota</taxon>
        <taxon>Pezizomycotina</taxon>
        <taxon>Dothideomycetes</taxon>
        <taxon>Pleosporomycetidae</taxon>
        <taxon>Pleosporales</taxon>
        <taxon>Massarineae</taxon>
        <taxon>Massarinaceae</taxon>
        <taxon>Massarina</taxon>
    </lineage>
</organism>
<evidence type="ECO:0008006" key="3">
    <source>
        <dbReference type="Google" id="ProtNLM"/>
    </source>
</evidence>
<proteinExistence type="predicted"/>
<feature type="non-terminal residue" evidence="1">
    <location>
        <position position="1"/>
    </location>
</feature>
<reference evidence="1" key="1">
    <citation type="journal article" date="2020" name="Stud. Mycol.">
        <title>101 Dothideomycetes genomes: a test case for predicting lifestyles and emergence of pathogens.</title>
        <authorList>
            <person name="Haridas S."/>
            <person name="Albert R."/>
            <person name="Binder M."/>
            <person name="Bloem J."/>
            <person name="Labutti K."/>
            <person name="Salamov A."/>
            <person name="Andreopoulos B."/>
            <person name="Baker S."/>
            <person name="Barry K."/>
            <person name="Bills G."/>
            <person name="Bluhm B."/>
            <person name="Cannon C."/>
            <person name="Castanera R."/>
            <person name="Culley D."/>
            <person name="Daum C."/>
            <person name="Ezra D."/>
            <person name="Gonzalez J."/>
            <person name="Henrissat B."/>
            <person name="Kuo A."/>
            <person name="Liang C."/>
            <person name="Lipzen A."/>
            <person name="Lutzoni F."/>
            <person name="Magnuson J."/>
            <person name="Mondo S."/>
            <person name="Nolan M."/>
            <person name="Ohm R."/>
            <person name="Pangilinan J."/>
            <person name="Park H.-J."/>
            <person name="Ramirez L."/>
            <person name="Alfaro M."/>
            <person name="Sun H."/>
            <person name="Tritt A."/>
            <person name="Yoshinaga Y."/>
            <person name="Zwiers L.-H."/>
            <person name="Turgeon B."/>
            <person name="Goodwin S."/>
            <person name="Spatafora J."/>
            <person name="Crous P."/>
            <person name="Grigoriev I."/>
        </authorList>
    </citation>
    <scope>NUCLEOTIDE SEQUENCE</scope>
    <source>
        <strain evidence="1">CBS 473.64</strain>
    </source>
</reference>
<dbReference type="EMBL" id="MU006881">
    <property type="protein sequence ID" value="KAF2634060.1"/>
    <property type="molecule type" value="Genomic_DNA"/>
</dbReference>
<dbReference type="AlphaFoldDB" id="A0A6A6RFF8"/>
<name>A0A6A6RFF8_9PLEO</name>
<dbReference type="OrthoDB" id="265717at2759"/>
<keyword evidence="2" id="KW-1185">Reference proteome</keyword>
<accession>A0A6A6RFF8</accession>
<evidence type="ECO:0000313" key="1">
    <source>
        <dbReference type="EMBL" id="KAF2634060.1"/>
    </source>
</evidence>
<sequence>WVLLGEIVHVSSGSHPRIIARDRDGNPFTVALNNDVDASRILKEWKVGGTVALMHPLARLFLDGTMGVKVKYEVDITIFPCKPDDLIKLNADAIEHNWLVNKEKTCHGCGEKNPIMERCNKCKVAYYCSKV</sequence>
<dbReference type="Gene3D" id="6.10.140.2220">
    <property type="match status" value="1"/>
</dbReference>
<protein>
    <recommendedName>
        <fullName evidence="3">MYND-type zinc finger protein samB</fullName>
    </recommendedName>
</protein>
<feature type="non-terminal residue" evidence="1">
    <location>
        <position position="131"/>
    </location>
</feature>